<dbReference type="GO" id="GO:0043488">
    <property type="term" value="P:regulation of mRNA stability"/>
    <property type="evidence" value="ECO:0007669"/>
    <property type="project" value="TreeGrafter"/>
</dbReference>
<dbReference type="EMBL" id="JRHX01000042">
    <property type="protein sequence ID" value="KXZ71077.1"/>
    <property type="molecule type" value="Genomic_DNA"/>
</dbReference>
<organism evidence="3 4">
    <name type="scientific">Acinetobacter venetianus</name>
    <dbReference type="NCBI Taxonomy" id="52133"/>
    <lineage>
        <taxon>Bacteria</taxon>
        <taxon>Pseudomonadati</taxon>
        <taxon>Pseudomonadota</taxon>
        <taxon>Gammaproteobacteria</taxon>
        <taxon>Moraxellales</taxon>
        <taxon>Moraxellaceae</taxon>
        <taxon>Acinetobacter</taxon>
    </lineage>
</organism>
<dbReference type="RefSeq" id="WP_007480965.1">
    <property type="nucleotide sequence ID" value="NZ_DALYQE010000002.1"/>
</dbReference>
<dbReference type="PROSITE" id="PS51857">
    <property type="entry name" value="CSD_2"/>
    <property type="match status" value="1"/>
</dbReference>
<dbReference type="GO" id="GO:0003677">
    <property type="term" value="F:DNA binding"/>
    <property type="evidence" value="ECO:0007669"/>
    <property type="project" value="UniProtKB-KW"/>
</dbReference>
<evidence type="ECO:0000256" key="1">
    <source>
        <dbReference type="ARBA" id="ARBA00022553"/>
    </source>
</evidence>
<feature type="domain" description="CSD" evidence="2">
    <location>
        <begin position="5"/>
        <end position="67"/>
    </location>
</feature>
<sequence>MKQDFYQGKVKQYNPDKGFGFIGTTEGDVFFHISDFPAEEGEPKRNEKVKFAVVENQGKFKAIQIERIDPNPAKTKKTQISNHNKAITSELLSNFRR</sequence>
<accession>A0A150HWG6</accession>
<protein>
    <submittedName>
        <fullName evidence="3">Cold-shock DNA-binding domain protein</fullName>
    </submittedName>
</protein>
<dbReference type="InterPro" id="IPR052069">
    <property type="entry name" value="Ca-reg_mRNA-binding_domain"/>
</dbReference>
<dbReference type="CDD" id="cd04458">
    <property type="entry name" value="CSP_CDS"/>
    <property type="match status" value="1"/>
</dbReference>
<dbReference type="GO" id="GO:0003730">
    <property type="term" value="F:mRNA 3'-UTR binding"/>
    <property type="evidence" value="ECO:0007669"/>
    <property type="project" value="TreeGrafter"/>
</dbReference>
<dbReference type="Pfam" id="PF00313">
    <property type="entry name" value="CSD"/>
    <property type="match status" value="1"/>
</dbReference>
<evidence type="ECO:0000259" key="2">
    <source>
        <dbReference type="PROSITE" id="PS51857"/>
    </source>
</evidence>
<accession>A0A137XMF4</accession>
<evidence type="ECO:0000313" key="4">
    <source>
        <dbReference type="Proteomes" id="UP000075544"/>
    </source>
</evidence>
<comment type="caution">
    <text evidence="3">The sequence shown here is derived from an EMBL/GenBank/DDBJ whole genome shotgun (WGS) entry which is preliminary data.</text>
</comment>
<keyword evidence="1" id="KW-0597">Phosphoprotein</keyword>
<dbReference type="InterPro" id="IPR012340">
    <property type="entry name" value="NA-bd_OB-fold"/>
</dbReference>
<dbReference type="AlphaFoldDB" id="A0A150HWG6"/>
<dbReference type="SUPFAM" id="SSF50249">
    <property type="entry name" value="Nucleic acid-binding proteins"/>
    <property type="match status" value="1"/>
</dbReference>
<proteinExistence type="predicted"/>
<dbReference type="InterPro" id="IPR002059">
    <property type="entry name" value="CSP_DNA-bd"/>
</dbReference>
<dbReference type="PANTHER" id="PTHR12962:SF1">
    <property type="entry name" value="COLD SHOCK DOMAIN-CONTAINING PROTEIN CG9705"/>
    <property type="match status" value="1"/>
</dbReference>
<dbReference type="SMART" id="SM00357">
    <property type="entry name" value="CSP"/>
    <property type="match status" value="1"/>
</dbReference>
<reference evidence="3 4" key="1">
    <citation type="journal article" date="2016" name="Sci. Rep.">
        <title>Genomic and phenotypic characterization of the species Acinetobacter venetianus.</title>
        <authorList>
            <person name="Fondi M."/>
            <person name="Maida I."/>
            <person name="Perrin E."/>
            <person name="Orlandini V."/>
            <person name="La Torre L."/>
            <person name="Bosi E."/>
            <person name="Negroni A."/>
            <person name="Zanaroli G."/>
            <person name="Fava F."/>
            <person name="Decorosi F."/>
            <person name="Giovannetti L."/>
            <person name="Viti C."/>
            <person name="Vaneechoutte M."/>
            <person name="Dijkshoorn L."/>
            <person name="Fani R."/>
        </authorList>
    </citation>
    <scope>NUCLEOTIDE SEQUENCE [LARGE SCALE GENOMIC DNA]</scope>
    <source>
        <strain evidence="3 4">LUH13518</strain>
    </source>
</reference>
<evidence type="ECO:0000313" key="3">
    <source>
        <dbReference type="EMBL" id="KXZ71077.1"/>
    </source>
</evidence>
<name>A0A150HWG6_9GAMM</name>
<dbReference type="Proteomes" id="UP000075544">
    <property type="component" value="Unassembled WGS sequence"/>
</dbReference>
<dbReference type="PANTHER" id="PTHR12962">
    <property type="entry name" value="CALCIUM-REGULATED HEAT STABLE PROTEIN CRHSP-24-RELATED"/>
    <property type="match status" value="1"/>
</dbReference>
<dbReference type="Gene3D" id="2.40.50.140">
    <property type="entry name" value="Nucleic acid-binding proteins"/>
    <property type="match status" value="1"/>
</dbReference>
<dbReference type="PATRIC" id="fig|52133.19.peg.1549"/>
<dbReference type="InterPro" id="IPR011129">
    <property type="entry name" value="CSD"/>
</dbReference>
<keyword evidence="3" id="KW-0238">DNA-binding</keyword>
<gene>
    <name evidence="3" type="ORF">AVENLUH13518_01526</name>
</gene>
<dbReference type="GO" id="GO:0005829">
    <property type="term" value="C:cytosol"/>
    <property type="evidence" value="ECO:0007669"/>
    <property type="project" value="UniProtKB-ARBA"/>
</dbReference>